<proteinExistence type="predicted"/>
<name>A0A431WED9_9GAMM</name>
<evidence type="ECO:0000313" key="2">
    <source>
        <dbReference type="Proteomes" id="UP000282060"/>
    </source>
</evidence>
<dbReference type="EMBL" id="RXNV01000002">
    <property type="protein sequence ID" value="RTR33678.1"/>
    <property type="molecule type" value="Genomic_DNA"/>
</dbReference>
<organism evidence="1 2">
    <name type="scientific">Shewanella atlantica</name>
    <dbReference type="NCBI Taxonomy" id="271099"/>
    <lineage>
        <taxon>Bacteria</taxon>
        <taxon>Pseudomonadati</taxon>
        <taxon>Pseudomonadota</taxon>
        <taxon>Gammaproteobacteria</taxon>
        <taxon>Alteromonadales</taxon>
        <taxon>Shewanellaceae</taxon>
        <taxon>Shewanella</taxon>
    </lineage>
</organism>
<accession>A0A431WED9</accession>
<sequence length="74" mass="8327">MDNVEITKSQEILLKVTKIVETECPQDACALLEEGFVLLGISSSIFEDSENRFVYALGFPKPTVELSDWARTNF</sequence>
<reference evidence="1 2" key="1">
    <citation type="submission" date="2018-12" db="EMBL/GenBank/DDBJ databases">
        <authorList>
            <person name="Yu L."/>
        </authorList>
    </citation>
    <scope>NUCLEOTIDE SEQUENCE [LARGE SCALE GENOMIC DNA]</scope>
    <source>
        <strain evidence="1 2">HAW-EB5</strain>
    </source>
</reference>
<comment type="caution">
    <text evidence="1">The sequence shown here is derived from an EMBL/GenBank/DDBJ whole genome shotgun (WGS) entry which is preliminary data.</text>
</comment>
<protein>
    <submittedName>
        <fullName evidence="1">Uncharacterized protein</fullName>
    </submittedName>
</protein>
<dbReference type="OrthoDB" id="6215659at2"/>
<evidence type="ECO:0000313" key="1">
    <source>
        <dbReference type="EMBL" id="RTR33678.1"/>
    </source>
</evidence>
<keyword evidence="2" id="KW-1185">Reference proteome</keyword>
<dbReference type="AlphaFoldDB" id="A0A431WED9"/>
<gene>
    <name evidence="1" type="ORF">EKG39_08185</name>
</gene>
<dbReference type="RefSeq" id="WP_126505228.1">
    <property type="nucleotide sequence ID" value="NZ_RXNV01000002.1"/>
</dbReference>
<dbReference type="Proteomes" id="UP000282060">
    <property type="component" value="Unassembled WGS sequence"/>
</dbReference>